<keyword evidence="9 16" id="KW-0378">Hydrolase</keyword>
<dbReference type="InterPro" id="IPR029060">
    <property type="entry name" value="PIN-like_dom_sf"/>
</dbReference>
<dbReference type="RefSeq" id="WP_250859794.1">
    <property type="nucleotide sequence ID" value="NZ_JAGSOJ010000002.1"/>
</dbReference>
<evidence type="ECO:0000256" key="14">
    <source>
        <dbReference type="ARBA" id="ARBA00049244"/>
    </source>
</evidence>
<evidence type="ECO:0000259" key="17">
    <source>
        <dbReference type="SMART" id="SM00475"/>
    </source>
</evidence>
<dbReference type="Gene3D" id="1.10.150.20">
    <property type="entry name" value="5' to 3' exonuclease, C-terminal subdomain"/>
    <property type="match status" value="2"/>
</dbReference>
<evidence type="ECO:0000256" key="6">
    <source>
        <dbReference type="ARBA" id="ARBA00022705"/>
    </source>
</evidence>
<reference evidence="19" key="1">
    <citation type="journal article" date="2021" name="mSystems">
        <title>Bacteria and Archaea Synergistically Convert Glycine Betaine to Biogenic Methane in the Formosa Cold Seep of the South China Sea.</title>
        <authorList>
            <person name="Li L."/>
            <person name="Zhang W."/>
            <person name="Zhang S."/>
            <person name="Song L."/>
            <person name="Sun Q."/>
            <person name="Zhang H."/>
            <person name="Xiang H."/>
            <person name="Dong X."/>
        </authorList>
    </citation>
    <scope>NUCLEOTIDE SEQUENCE</scope>
    <source>
        <strain evidence="19">ZWT</strain>
    </source>
</reference>
<organism evidence="19 20">
    <name type="scientific">Oceanirhabdus seepicola</name>
    <dbReference type="NCBI Taxonomy" id="2828781"/>
    <lineage>
        <taxon>Bacteria</taxon>
        <taxon>Bacillati</taxon>
        <taxon>Bacillota</taxon>
        <taxon>Clostridia</taxon>
        <taxon>Eubacteriales</taxon>
        <taxon>Clostridiaceae</taxon>
        <taxon>Oceanirhabdus</taxon>
    </lineage>
</organism>
<dbReference type="InterPro" id="IPR012337">
    <property type="entry name" value="RNaseH-like_sf"/>
</dbReference>
<dbReference type="SMART" id="SM00482">
    <property type="entry name" value="POLAc"/>
    <property type="match status" value="1"/>
</dbReference>
<dbReference type="Pfam" id="PF01367">
    <property type="entry name" value="5_3_exonuc"/>
    <property type="match status" value="1"/>
</dbReference>
<keyword evidence="5 16" id="KW-0548">Nucleotidyltransferase</keyword>
<evidence type="ECO:0000256" key="13">
    <source>
        <dbReference type="ARBA" id="ARBA00023204"/>
    </source>
</evidence>
<protein>
    <recommendedName>
        <fullName evidence="3 15">DNA polymerase I</fullName>
        <ecNumber evidence="2 15">2.7.7.7</ecNumber>
    </recommendedName>
</protein>
<dbReference type="CDD" id="cd06140">
    <property type="entry name" value="DNA_polA_I_Bacillus_like_exo"/>
    <property type="match status" value="1"/>
</dbReference>
<dbReference type="AlphaFoldDB" id="A0A9J6P3C1"/>
<dbReference type="SUPFAM" id="SSF88723">
    <property type="entry name" value="PIN domain-like"/>
    <property type="match status" value="1"/>
</dbReference>
<dbReference type="InterPro" id="IPR019760">
    <property type="entry name" value="DNA-dir_DNA_pol_A_CS"/>
</dbReference>
<evidence type="ECO:0000256" key="8">
    <source>
        <dbReference type="ARBA" id="ARBA00022763"/>
    </source>
</evidence>
<keyword evidence="10 16" id="KW-0269">Exonuclease</keyword>
<dbReference type="InterPro" id="IPR008918">
    <property type="entry name" value="HhH2"/>
</dbReference>
<dbReference type="InterPro" id="IPR002298">
    <property type="entry name" value="DNA_polymerase_A"/>
</dbReference>
<keyword evidence="7" id="KW-0540">Nuclease</keyword>
<keyword evidence="12 16" id="KW-0238">DNA-binding</keyword>
<evidence type="ECO:0000256" key="15">
    <source>
        <dbReference type="NCBIfam" id="TIGR00593"/>
    </source>
</evidence>
<name>A0A9J6P3C1_9CLOT</name>
<dbReference type="PANTHER" id="PTHR10133">
    <property type="entry name" value="DNA POLYMERASE I"/>
    <property type="match status" value="1"/>
</dbReference>
<dbReference type="FunFam" id="1.10.150.20:FF:000002">
    <property type="entry name" value="DNA polymerase I"/>
    <property type="match status" value="1"/>
</dbReference>
<evidence type="ECO:0000256" key="10">
    <source>
        <dbReference type="ARBA" id="ARBA00022839"/>
    </source>
</evidence>
<dbReference type="Gene3D" id="3.30.420.10">
    <property type="entry name" value="Ribonuclease H-like superfamily/Ribonuclease H"/>
    <property type="match status" value="1"/>
</dbReference>
<evidence type="ECO:0000256" key="16">
    <source>
        <dbReference type="RuleBase" id="RU004460"/>
    </source>
</evidence>
<gene>
    <name evidence="16 19" type="primary">polA</name>
    <name evidence="19" type="ORF">KDK92_13300</name>
</gene>
<sequence>MGKIVILDCNSLMYRAFYGLPPLTNSEGLTTNAIYGISTMLFKIAEDFDPKYIAATFDRKAPTFRHVEYKEYKAGRKKMPPELAEQIPYIKELLQNFGAGKFEIDGFEADDIIGTIARKAESEGKEVFIVTGDKDALQLASDNIKVVINKKGMTQVEVYDRERIIEEMGVTPTEFIDVKGLMGDKSDNIPGVPGVGEKTALKLIKEYHTVEKVLENLDKVKGKKLNENLTNYAEQAIFSKKLATINTEVPIGFTMDEMDYEQNRDVSKLREMFYKFQFKSLISKIGEEPVESENIDEDVIEVDTIEGLKNITSSLEKDDTIYVLHRVENVNKFTELQLVEFHVSNGATIYHVDIKRIFEDYREVAIQELRKIFSNELNVVGHEVKHLYTALRKLGIEEFIFSFDCEIAAYLMDPGKKGYSLESLIEGHLHRGINEENKAVELIHYIPQMYTLLKDKCDELDIHKLLYEIEIPLTKVISDMEYEGFRVDSDILKSLGEKFNKEITKTESEIYDLCGEEFNIKSPKQLGKILFEKLDLPIIKKTKTGYSTNAEVLEKLQDKHPVIDKILFYRQITKLNSTYVDGLQSVVDEDNKIHTSFNQTVTTTGRLSSTEPNLQNIPVKYEMGREIRKVFIPEENSIILSADYSQIELRVLAHISDDETLIDSFKSEEDIHRRTASEVFGVPMDEVTSIMRSNAKAVNFGIVYGIGDFSLAKDLNITRKEAKTYIDAYLNRYPKVKDYLDGIIEEAKKSGEVRTMLNRRRFIPELASSKKMMIAFGERLAMNTPIQGSAADIIKMAMVNVWRTLKEKNLKSKVILQVHDELLLNVVKGEEEEIINILQNEMRAHVEKDIEFKVPMVIDINEGASWYEAK</sequence>
<dbReference type="SMART" id="SM00279">
    <property type="entry name" value="HhH2"/>
    <property type="match status" value="1"/>
</dbReference>
<evidence type="ECO:0000256" key="12">
    <source>
        <dbReference type="ARBA" id="ARBA00023125"/>
    </source>
</evidence>
<dbReference type="FunFam" id="1.20.1060.10:FF:000001">
    <property type="entry name" value="DNA polymerase I"/>
    <property type="match status" value="1"/>
</dbReference>
<dbReference type="EC" id="2.7.7.7" evidence="2 15"/>
<dbReference type="InterPro" id="IPR043502">
    <property type="entry name" value="DNA/RNA_pol_sf"/>
</dbReference>
<evidence type="ECO:0000256" key="1">
    <source>
        <dbReference type="ARBA" id="ARBA00007705"/>
    </source>
</evidence>
<dbReference type="GO" id="GO:0003887">
    <property type="term" value="F:DNA-directed DNA polymerase activity"/>
    <property type="evidence" value="ECO:0007669"/>
    <property type="project" value="UniProtKB-UniRule"/>
</dbReference>
<dbReference type="PRINTS" id="PR00868">
    <property type="entry name" value="DNAPOLI"/>
</dbReference>
<dbReference type="SUPFAM" id="SSF56672">
    <property type="entry name" value="DNA/RNA polymerases"/>
    <property type="match status" value="1"/>
</dbReference>
<evidence type="ECO:0000256" key="2">
    <source>
        <dbReference type="ARBA" id="ARBA00012417"/>
    </source>
</evidence>
<keyword evidence="13 16" id="KW-0234">DNA repair</keyword>
<dbReference type="InterPro" id="IPR002421">
    <property type="entry name" value="5-3_exonuclease"/>
</dbReference>
<evidence type="ECO:0000256" key="4">
    <source>
        <dbReference type="ARBA" id="ARBA00022679"/>
    </source>
</evidence>
<dbReference type="EMBL" id="JAGSOJ010000002">
    <property type="protein sequence ID" value="MCM1990702.1"/>
    <property type="molecule type" value="Genomic_DNA"/>
</dbReference>
<evidence type="ECO:0000256" key="3">
    <source>
        <dbReference type="ARBA" id="ARBA00020311"/>
    </source>
</evidence>
<dbReference type="InterPro" id="IPR036279">
    <property type="entry name" value="5-3_exonuclease_C_sf"/>
</dbReference>
<comment type="caution">
    <text evidence="19">The sequence shown here is derived from an EMBL/GenBank/DDBJ whole genome shotgun (WGS) entry which is preliminary data.</text>
</comment>
<evidence type="ECO:0000313" key="19">
    <source>
        <dbReference type="EMBL" id="MCM1990702.1"/>
    </source>
</evidence>
<dbReference type="InterPro" id="IPR036397">
    <property type="entry name" value="RNaseH_sf"/>
</dbReference>
<dbReference type="GO" id="GO:0008409">
    <property type="term" value="F:5'-3' exonuclease activity"/>
    <property type="evidence" value="ECO:0007669"/>
    <property type="project" value="UniProtKB-UniRule"/>
</dbReference>
<dbReference type="InterPro" id="IPR020046">
    <property type="entry name" value="5-3_exonucl_a-hlix_arch_N"/>
</dbReference>
<dbReference type="Proteomes" id="UP001056429">
    <property type="component" value="Unassembled WGS sequence"/>
</dbReference>
<dbReference type="PANTHER" id="PTHR10133:SF27">
    <property type="entry name" value="DNA POLYMERASE NU"/>
    <property type="match status" value="1"/>
</dbReference>
<dbReference type="InterPro" id="IPR020045">
    <property type="entry name" value="DNA_polI_H3TH"/>
</dbReference>
<comment type="function">
    <text evidence="16">In addition to polymerase activity, this DNA polymerase exhibits 5'-3' exonuclease activity.</text>
</comment>
<dbReference type="NCBIfam" id="TIGR00593">
    <property type="entry name" value="pola"/>
    <property type="match status" value="1"/>
</dbReference>
<dbReference type="CDD" id="cd08637">
    <property type="entry name" value="DNA_pol_A_pol_I_C"/>
    <property type="match status" value="1"/>
</dbReference>
<dbReference type="FunFam" id="3.40.50.1010:FF:000001">
    <property type="entry name" value="DNA polymerase I"/>
    <property type="match status" value="1"/>
</dbReference>
<comment type="similarity">
    <text evidence="1 16">Belongs to the DNA polymerase type-A family.</text>
</comment>
<feature type="domain" description="5'-3' exonuclease" evidence="17">
    <location>
        <begin position="2"/>
        <end position="261"/>
    </location>
</feature>
<dbReference type="FunFam" id="1.10.150.20:FF:000003">
    <property type="entry name" value="DNA polymerase I"/>
    <property type="match status" value="1"/>
</dbReference>
<dbReference type="CDD" id="cd09898">
    <property type="entry name" value="H3TH_53EXO"/>
    <property type="match status" value="1"/>
</dbReference>
<proteinExistence type="inferred from homology"/>
<dbReference type="InterPro" id="IPR018320">
    <property type="entry name" value="DNA_polymerase_1"/>
</dbReference>
<keyword evidence="20" id="KW-1185">Reference proteome</keyword>
<comment type="catalytic activity">
    <reaction evidence="14 16">
        <text>DNA(n) + a 2'-deoxyribonucleoside 5'-triphosphate = DNA(n+1) + diphosphate</text>
        <dbReference type="Rhea" id="RHEA:22508"/>
        <dbReference type="Rhea" id="RHEA-COMP:17339"/>
        <dbReference type="Rhea" id="RHEA-COMP:17340"/>
        <dbReference type="ChEBI" id="CHEBI:33019"/>
        <dbReference type="ChEBI" id="CHEBI:61560"/>
        <dbReference type="ChEBI" id="CHEBI:173112"/>
        <dbReference type="EC" id="2.7.7.7"/>
    </reaction>
</comment>
<dbReference type="SUPFAM" id="SSF53098">
    <property type="entry name" value="Ribonuclease H-like"/>
    <property type="match status" value="1"/>
</dbReference>
<dbReference type="SMART" id="SM00475">
    <property type="entry name" value="53EXOc"/>
    <property type="match status" value="1"/>
</dbReference>
<dbReference type="Pfam" id="PF02739">
    <property type="entry name" value="5_3_exonuc_N"/>
    <property type="match status" value="1"/>
</dbReference>
<accession>A0A9J6P3C1</accession>
<dbReference type="Gene3D" id="3.40.50.1010">
    <property type="entry name" value="5'-nuclease"/>
    <property type="match status" value="1"/>
</dbReference>
<dbReference type="GO" id="GO:0006302">
    <property type="term" value="P:double-strand break repair"/>
    <property type="evidence" value="ECO:0007669"/>
    <property type="project" value="TreeGrafter"/>
</dbReference>
<dbReference type="SUPFAM" id="SSF47807">
    <property type="entry name" value="5' to 3' exonuclease, C-terminal subdomain"/>
    <property type="match status" value="1"/>
</dbReference>
<evidence type="ECO:0000313" key="20">
    <source>
        <dbReference type="Proteomes" id="UP001056429"/>
    </source>
</evidence>
<dbReference type="GO" id="GO:0006261">
    <property type="term" value="P:DNA-templated DNA replication"/>
    <property type="evidence" value="ECO:0007669"/>
    <property type="project" value="UniProtKB-UniRule"/>
</dbReference>
<dbReference type="Gene3D" id="3.30.70.370">
    <property type="match status" value="1"/>
</dbReference>
<evidence type="ECO:0000256" key="11">
    <source>
        <dbReference type="ARBA" id="ARBA00022932"/>
    </source>
</evidence>
<keyword evidence="8 16" id="KW-0227">DNA damage</keyword>
<evidence type="ECO:0000256" key="7">
    <source>
        <dbReference type="ARBA" id="ARBA00022722"/>
    </source>
</evidence>
<dbReference type="PROSITE" id="PS00447">
    <property type="entry name" value="DNA_POLYMERASE_A"/>
    <property type="match status" value="1"/>
</dbReference>
<dbReference type="CDD" id="cd09859">
    <property type="entry name" value="PIN_53EXO"/>
    <property type="match status" value="1"/>
</dbReference>
<dbReference type="Pfam" id="PF00476">
    <property type="entry name" value="DNA_pol_A"/>
    <property type="match status" value="1"/>
</dbReference>
<comment type="subunit">
    <text evidence="16">Single-chain monomer with multiple functions.</text>
</comment>
<dbReference type="InterPro" id="IPR001098">
    <property type="entry name" value="DNA-dir_DNA_pol_A_palm_dom"/>
</dbReference>
<keyword evidence="11 16" id="KW-0239">DNA-directed DNA polymerase</keyword>
<dbReference type="NCBIfam" id="NF004397">
    <property type="entry name" value="PRK05755.1"/>
    <property type="match status" value="1"/>
</dbReference>
<dbReference type="Gene3D" id="1.20.1060.10">
    <property type="entry name" value="Taq DNA Polymerase, Chain T, domain 4"/>
    <property type="match status" value="1"/>
</dbReference>
<keyword evidence="4 16" id="KW-0808">Transferase</keyword>
<feature type="domain" description="DNA-directed DNA polymerase family A palm" evidence="18">
    <location>
        <begin position="624"/>
        <end position="830"/>
    </location>
</feature>
<reference evidence="19" key="2">
    <citation type="submission" date="2021-04" db="EMBL/GenBank/DDBJ databases">
        <authorList>
            <person name="Dong X."/>
        </authorList>
    </citation>
    <scope>NUCLEOTIDE SEQUENCE</scope>
    <source>
        <strain evidence="19">ZWT</strain>
    </source>
</reference>
<evidence type="ECO:0000259" key="18">
    <source>
        <dbReference type="SMART" id="SM00482"/>
    </source>
</evidence>
<dbReference type="GO" id="GO:0003677">
    <property type="term" value="F:DNA binding"/>
    <property type="evidence" value="ECO:0007669"/>
    <property type="project" value="UniProtKB-UniRule"/>
</dbReference>
<keyword evidence="6 16" id="KW-0235">DNA replication</keyword>
<evidence type="ECO:0000256" key="9">
    <source>
        <dbReference type="ARBA" id="ARBA00022801"/>
    </source>
</evidence>
<evidence type="ECO:0000256" key="5">
    <source>
        <dbReference type="ARBA" id="ARBA00022695"/>
    </source>
</evidence>